<accession>A0A1H8J9L6</accession>
<dbReference type="AlphaFoldDB" id="A0A1H8J9L6"/>
<name>A0A1H8J9L6_9FIRM</name>
<organism evidence="1 2">
    <name type="scientific">Peptostreptococcus russellii</name>
    <dbReference type="NCBI Taxonomy" id="215200"/>
    <lineage>
        <taxon>Bacteria</taxon>
        <taxon>Bacillati</taxon>
        <taxon>Bacillota</taxon>
        <taxon>Clostridia</taxon>
        <taxon>Peptostreptococcales</taxon>
        <taxon>Peptostreptococcaceae</taxon>
        <taxon>Peptostreptococcus</taxon>
    </lineage>
</organism>
<dbReference type="Proteomes" id="UP000199512">
    <property type="component" value="Unassembled WGS sequence"/>
</dbReference>
<dbReference type="RefSeq" id="WP_091975855.1">
    <property type="nucleotide sequence ID" value="NZ_CAUWDX010000006.1"/>
</dbReference>
<keyword evidence="2" id="KW-1185">Reference proteome</keyword>
<proteinExistence type="predicted"/>
<evidence type="ECO:0000313" key="1">
    <source>
        <dbReference type="EMBL" id="SEN77135.1"/>
    </source>
</evidence>
<reference evidence="1 2" key="1">
    <citation type="submission" date="2016-10" db="EMBL/GenBank/DDBJ databases">
        <authorList>
            <person name="de Groot N.N."/>
        </authorList>
    </citation>
    <scope>NUCLEOTIDE SEQUENCE [LARGE SCALE GENOMIC DNA]</scope>
    <source>
        <strain evidence="1 2">Calf135</strain>
    </source>
</reference>
<evidence type="ECO:0000313" key="2">
    <source>
        <dbReference type="Proteomes" id="UP000199512"/>
    </source>
</evidence>
<sequence>MSISKMQGTPCHITSLKMDENDSKRSRQNCRYYNCRKKCCKNKKSRYFNIECGYVSRCPIYEEKKHKEKVVYKSCNKKIDTLSYSGKSSQFQIIDSIKSKRKILKTGSLIVKDDVVKIECLNSGEIKNFKIISNEKSSKNPPISNICFNKKIGDKFSYNKKKYKILSGQRQIIF</sequence>
<dbReference type="EMBL" id="FODF01000012">
    <property type="protein sequence ID" value="SEN77135.1"/>
    <property type="molecule type" value="Genomic_DNA"/>
</dbReference>
<dbReference type="OrthoDB" id="667380at2"/>
<protein>
    <submittedName>
        <fullName evidence="1">Uncharacterized protein</fullName>
    </submittedName>
</protein>
<gene>
    <name evidence="1" type="ORF">SAMN05216454_1122</name>
</gene>